<dbReference type="AlphaFoldDB" id="A0A3D9I1F2"/>
<dbReference type="InterPro" id="IPR009057">
    <property type="entry name" value="Homeodomain-like_sf"/>
</dbReference>
<keyword evidence="2" id="KW-0238">DNA-binding</keyword>
<gene>
    <name evidence="5" type="ORF">DFP95_11735</name>
</gene>
<dbReference type="OrthoDB" id="182534at2"/>
<reference evidence="5 6" key="1">
    <citation type="submission" date="2018-07" db="EMBL/GenBank/DDBJ databases">
        <title>Genomic Encyclopedia of Type Strains, Phase III (KMG-III): the genomes of soil and plant-associated and newly described type strains.</title>
        <authorList>
            <person name="Whitman W."/>
        </authorList>
    </citation>
    <scope>NUCLEOTIDE SEQUENCE [LARGE SCALE GENOMIC DNA]</scope>
    <source>
        <strain evidence="5 6">CECT 8236</strain>
    </source>
</reference>
<dbReference type="Pfam" id="PF02311">
    <property type="entry name" value="AraC_binding"/>
    <property type="match status" value="1"/>
</dbReference>
<dbReference type="PANTHER" id="PTHR43280:SF2">
    <property type="entry name" value="HTH-TYPE TRANSCRIPTIONAL REGULATOR EXSA"/>
    <property type="match status" value="1"/>
</dbReference>
<dbReference type="SUPFAM" id="SSF51215">
    <property type="entry name" value="Regulatory protein AraC"/>
    <property type="match status" value="1"/>
</dbReference>
<dbReference type="SUPFAM" id="SSF46689">
    <property type="entry name" value="Homeodomain-like"/>
    <property type="match status" value="2"/>
</dbReference>
<keyword evidence="3" id="KW-0804">Transcription</keyword>
<dbReference type="InterPro" id="IPR018062">
    <property type="entry name" value="HTH_AraC-typ_CS"/>
</dbReference>
<organism evidence="5 6">
    <name type="scientific">Cohnella lupini</name>
    <dbReference type="NCBI Taxonomy" id="1294267"/>
    <lineage>
        <taxon>Bacteria</taxon>
        <taxon>Bacillati</taxon>
        <taxon>Bacillota</taxon>
        <taxon>Bacilli</taxon>
        <taxon>Bacillales</taxon>
        <taxon>Paenibacillaceae</taxon>
        <taxon>Cohnella</taxon>
    </lineage>
</organism>
<keyword evidence="6" id="KW-1185">Reference proteome</keyword>
<evidence type="ECO:0000256" key="3">
    <source>
        <dbReference type="ARBA" id="ARBA00023163"/>
    </source>
</evidence>
<dbReference type="PANTHER" id="PTHR43280">
    <property type="entry name" value="ARAC-FAMILY TRANSCRIPTIONAL REGULATOR"/>
    <property type="match status" value="1"/>
</dbReference>
<name>A0A3D9I1F2_9BACL</name>
<evidence type="ECO:0000256" key="2">
    <source>
        <dbReference type="ARBA" id="ARBA00023125"/>
    </source>
</evidence>
<dbReference type="PROSITE" id="PS01124">
    <property type="entry name" value="HTH_ARAC_FAMILY_2"/>
    <property type="match status" value="1"/>
</dbReference>
<accession>A0A3D9I1F2</accession>
<dbReference type="InterPro" id="IPR037923">
    <property type="entry name" value="HTH-like"/>
</dbReference>
<evidence type="ECO:0000259" key="4">
    <source>
        <dbReference type="PROSITE" id="PS01124"/>
    </source>
</evidence>
<protein>
    <submittedName>
        <fullName evidence="5">AraC-like protein</fullName>
    </submittedName>
</protein>
<dbReference type="PRINTS" id="PR00032">
    <property type="entry name" value="HTHARAC"/>
</dbReference>
<dbReference type="InterPro" id="IPR018060">
    <property type="entry name" value="HTH_AraC"/>
</dbReference>
<evidence type="ECO:0000313" key="6">
    <source>
        <dbReference type="Proteomes" id="UP000256869"/>
    </source>
</evidence>
<keyword evidence="1" id="KW-0805">Transcription regulation</keyword>
<comment type="caution">
    <text evidence="5">The sequence shown here is derived from an EMBL/GenBank/DDBJ whole genome shotgun (WGS) entry which is preliminary data.</text>
</comment>
<dbReference type="InterPro" id="IPR014710">
    <property type="entry name" value="RmlC-like_jellyroll"/>
</dbReference>
<dbReference type="RefSeq" id="WP_115994777.1">
    <property type="nucleotide sequence ID" value="NZ_QRDY01000017.1"/>
</dbReference>
<dbReference type="InterPro" id="IPR003313">
    <property type="entry name" value="AraC-bd"/>
</dbReference>
<evidence type="ECO:0000313" key="5">
    <source>
        <dbReference type="EMBL" id="RED55501.1"/>
    </source>
</evidence>
<evidence type="ECO:0000256" key="1">
    <source>
        <dbReference type="ARBA" id="ARBA00023015"/>
    </source>
</evidence>
<feature type="domain" description="HTH araC/xylS-type" evidence="4">
    <location>
        <begin position="194"/>
        <end position="292"/>
    </location>
</feature>
<dbReference type="Gene3D" id="1.10.10.60">
    <property type="entry name" value="Homeodomain-like"/>
    <property type="match status" value="2"/>
</dbReference>
<dbReference type="PROSITE" id="PS00041">
    <property type="entry name" value="HTH_ARAC_FAMILY_1"/>
    <property type="match status" value="1"/>
</dbReference>
<dbReference type="GO" id="GO:0003700">
    <property type="term" value="F:DNA-binding transcription factor activity"/>
    <property type="evidence" value="ECO:0007669"/>
    <property type="project" value="InterPro"/>
</dbReference>
<dbReference type="Pfam" id="PF12833">
    <property type="entry name" value="HTH_18"/>
    <property type="match status" value="1"/>
</dbReference>
<proteinExistence type="predicted"/>
<dbReference type="GO" id="GO:0043565">
    <property type="term" value="F:sequence-specific DNA binding"/>
    <property type="evidence" value="ECO:0007669"/>
    <property type="project" value="InterPro"/>
</dbReference>
<dbReference type="InterPro" id="IPR020449">
    <property type="entry name" value="Tscrpt_reg_AraC-type_HTH"/>
</dbReference>
<dbReference type="Proteomes" id="UP000256869">
    <property type="component" value="Unassembled WGS sequence"/>
</dbReference>
<dbReference type="Gene3D" id="2.60.120.10">
    <property type="entry name" value="Jelly Rolls"/>
    <property type="match status" value="1"/>
</dbReference>
<dbReference type="EMBL" id="QRDY01000017">
    <property type="protein sequence ID" value="RED55501.1"/>
    <property type="molecule type" value="Genomic_DNA"/>
</dbReference>
<sequence length="299" mass="35059">MILLTFTRNEAIPKEKVIWPKQYPIYVGDTIGVTTYYQKLHWHDVLEINLIKSGSGYYMINGQRFEFREGDILMINSNDLHCAYEKDNLVMLVISFAPFWLLGNLRYDSEILSPFKEMGAHFTNLLDRDHPSIGLLRDILLELQVEHENERQSFASMVYSQLLRFLALVNREFRMEGVGKPKEKVNSAQLEKVRQVIYAMEEKFGHPWTLEELAALVYLSPSRFSDIFRRVVGSAPLVYLIHIRLERAMILLETTNMKIMEVAYECGFRTLSNFNRLFKQQYGVSPRISKKKNYQITVR</sequence>
<dbReference type="SMART" id="SM00342">
    <property type="entry name" value="HTH_ARAC"/>
    <property type="match status" value="1"/>
</dbReference>